<dbReference type="InterPro" id="IPR011641">
    <property type="entry name" value="Tyr-kin_ephrin_A/B_rcpt-like"/>
</dbReference>
<gene>
    <name evidence="3" type="ORF">EIN_368890</name>
</gene>
<reference evidence="3 4" key="1">
    <citation type="submission" date="2012-10" db="EMBL/GenBank/DDBJ databases">
        <authorList>
            <person name="Zafar N."/>
            <person name="Inman J."/>
            <person name="Hall N."/>
            <person name="Lorenzi H."/>
            <person name="Caler E."/>
        </authorList>
    </citation>
    <scope>NUCLEOTIDE SEQUENCE [LARGE SCALE GENOMIC DNA]</scope>
    <source>
        <strain evidence="3 4">IP1</strain>
    </source>
</reference>
<dbReference type="Gene3D" id="2.10.50.10">
    <property type="entry name" value="Tumor Necrosis Factor Receptor, subunit A, domain 2"/>
    <property type="match status" value="1"/>
</dbReference>
<dbReference type="InterPro" id="IPR009030">
    <property type="entry name" value="Growth_fac_rcpt_cys_sf"/>
</dbReference>
<evidence type="ECO:0000259" key="2">
    <source>
        <dbReference type="Pfam" id="PF07699"/>
    </source>
</evidence>
<feature type="non-terminal residue" evidence="3">
    <location>
        <position position="1"/>
    </location>
</feature>
<sequence>MVMLFVVLLFVHKGWTQLTCTPGNHLVNGICKQCPKATYSPNGTECIPCAPGSVTAQPETVSCKVCGKGTASDAAQEQCVGCVAGTYSDKDGATQCETCPPRTYSEYGAKECIECVGCVSCIANNSGKCAKCNPGYVFIGDRCGICPAGKYYGDYSTSWTVLLLVLHVIKIV</sequence>
<dbReference type="SUPFAM" id="SSF57184">
    <property type="entry name" value="Growth factor receptor domain"/>
    <property type="match status" value="1"/>
</dbReference>
<dbReference type="OrthoDB" id="439917at2759"/>
<dbReference type="KEGG" id="eiv:EIN_368890"/>
<dbReference type="EMBL" id="KB206690">
    <property type="protein sequence ID" value="ELP88831.1"/>
    <property type="molecule type" value="Genomic_DNA"/>
</dbReference>
<organism evidence="3 4">
    <name type="scientific">Entamoeba invadens IP1</name>
    <dbReference type="NCBI Taxonomy" id="370355"/>
    <lineage>
        <taxon>Eukaryota</taxon>
        <taxon>Amoebozoa</taxon>
        <taxon>Evosea</taxon>
        <taxon>Archamoebae</taxon>
        <taxon>Mastigamoebida</taxon>
        <taxon>Entamoebidae</taxon>
        <taxon>Entamoeba</taxon>
    </lineage>
</organism>
<dbReference type="Gene3D" id="2.10.220.10">
    <property type="entry name" value="Hormone Receptor, Insulin-like Growth Factor Receptor 1, Chain A, domain 2"/>
    <property type="match status" value="1"/>
</dbReference>
<feature type="domain" description="Tyrosine-protein kinase ephrin type A/B receptor-like" evidence="2">
    <location>
        <begin position="69"/>
        <end position="107"/>
    </location>
</feature>
<dbReference type="GO" id="GO:0016301">
    <property type="term" value="F:kinase activity"/>
    <property type="evidence" value="ECO:0007669"/>
    <property type="project" value="UniProtKB-KW"/>
</dbReference>
<proteinExistence type="predicted"/>
<accession>A0A0A1U3U4</accession>
<protein>
    <submittedName>
        <fullName evidence="3">Protein kinase, putative</fullName>
    </submittedName>
</protein>
<keyword evidence="1" id="KW-0732">Signal</keyword>
<dbReference type="Proteomes" id="UP000014680">
    <property type="component" value="Unassembled WGS sequence"/>
</dbReference>
<keyword evidence="4" id="KW-1185">Reference proteome</keyword>
<dbReference type="VEuPathDB" id="AmoebaDB:EIN_368890"/>
<feature type="chain" id="PRO_5001990765" evidence="1">
    <location>
        <begin position="17"/>
        <end position="172"/>
    </location>
</feature>
<dbReference type="AlphaFoldDB" id="A0A0A1U3U4"/>
<dbReference type="GeneID" id="14887815"/>
<dbReference type="RefSeq" id="XP_004255602.1">
    <property type="nucleotide sequence ID" value="XM_004255554.1"/>
</dbReference>
<evidence type="ECO:0000313" key="3">
    <source>
        <dbReference type="EMBL" id="ELP88831.1"/>
    </source>
</evidence>
<dbReference type="Pfam" id="PF07699">
    <property type="entry name" value="Ephrin_rec_like"/>
    <property type="match status" value="1"/>
</dbReference>
<dbReference type="SMART" id="SM01411">
    <property type="entry name" value="Ephrin_rec_like"/>
    <property type="match status" value="2"/>
</dbReference>
<keyword evidence="3" id="KW-0808">Transferase</keyword>
<keyword evidence="3" id="KW-0418">Kinase</keyword>
<feature type="signal peptide" evidence="1">
    <location>
        <begin position="1"/>
        <end position="16"/>
    </location>
</feature>
<evidence type="ECO:0000256" key="1">
    <source>
        <dbReference type="SAM" id="SignalP"/>
    </source>
</evidence>
<feature type="non-terminal residue" evidence="3">
    <location>
        <position position="172"/>
    </location>
</feature>
<dbReference type="OMA" id="AKECIEC"/>
<name>A0A0A1U3U4_ENTIV</name>
<evidence type="ECO:0000313" key="4">
    <source>
        <dbReference type="Proteomes" id="UP000014680"/>
    </source>
</evidence>